<evidence type="ECO:0000259" key="9">
    <source>
        <dbReference type="Pfam" id="PF02225"/>
    </source>
</evidence>
<feature type="active site" evidence="5">
    <location>
        <position position="361"/>
    </location>
</feature>
<dbReference type="InterPro" id="IPR003137">
    <property type="entry name" value="PA_domain"/>
</dbReference>
<evidence type="ECO:0000313" key="10">
    <source>
        <dbReference type="EMBL" id="KAA0154902.1"/>
    </source>
</evidence>
<evidence type="ECO:0000256" key="6">
    <source>
        <dbReference type="RuleBase" id="RU361193"/>
    </source>
</evidence>
<evidence type="ECO:0000256" key="5">
    <source>
        <dbReference type="PIRSR" id="PIRSR601382-1"/>
    </source>
</evidence>
<keyword evidence="6" id="KW-0378">Hydrolase</keyword>
<protein>
    <recommendedName>
        <fullName evidence="6">alpha-1,2-Mannosidase</fullName>
        <ecNumber evidence="6">3.2.1.-</ecNumber>
    </recommendedName>
</protein>
<evidence type="ECO:0000256" key="1">
    <source>
        <dbReference type="ARBA" id="ARBA00004240"/>
    </source>
</evidence>
<organism evidence="10 11">
    <name type="scientific">Cafeteria roenbergensis</name>
    <name type="common">Marine flagellate</name>
    <dbReference type="NCBI Taxonomy" id="33653"/>
    <lineage>
        <taxon>Eukaryota</taxon>
        <taxon>Sar</taxon>
        <taxon>Stramenopiles</taxon>
        <taxon>Bigyra</taxon>
        <taxon>Opalozoa</taxon>
        <taxon>Bicosoecida</taxon>
        <taxon>Cafeteriaceae</taxon>
        <taxon>Cafeteria</taxon>
    </lineage>
</organism>
<sequence length="1305" mass="134344">MWALMLVSLGTRLSLEGRLPGFADASSSSNARVPPIATTRLSVGELWEYRERAREMWYHAWDSYHEHAWPHDELRPLSCRPRKWNERERGTLDDSLGGFALTAVDGLQSLALLGDAAGFERHGRHICETVRVDRDVSVSVFEATIRVLGGLVTSHAIAEEGEAAAELLAAEAEGRPPAPWAVGALASVPRLWPGYDGCLLRLAADLGHRLAPAYTDAELSDSRLPSRLAAAELLALQEARARASGNASAAAMQPLPGPVTPAIAAHSGAPLPRHLVNLARGTTPRLRAEASTCSAAAGTALLEAVLLSAFTGNQSLAILAARSTAALFAARAPGTGLVGSSVDVLSAQWTAHFTGIGASVDSFYEYAAKAAVLLDSPALTAGWEGVAQSVAAHLSLELDHVDPAVPPAFFSGRSEPPQPQSSLRRGAHTHAATYAALSDRRARNATIDWGTVPAPPASWAAGAEVHMEASVAAGRVQVKPLAVSSLQAFWPATLVLAGRVAEARAVFRPLAAVWRVHGALPEAWDVLAGRAVGFAKDSPLRPELAESAYALAVATGDGVYAAHAASMLDAIEDRHRVKCGYAALADVAESHLDDRMDSFFLSETASYLFLTFDSQLRRRAVDASGPDEARQALMLAGRDRTGRGSLGSLFSGARGGPAAGSALEGRTLFTTEGHAILLTSRLRRAVAELQAAVAVDAGERVDVAGLAATLLEGGSAAPPGQDGQPGGADRCEAAEALQAPRAKSLAQSAFGQECPAWAEWHRVPPLHLEGLSAAEQDESEARVRGSHAVADAVWAYASPSAVNSVLRAAISRHSAAVSAGQPFLSASPVGMVQESSAGMRAFVAINSAVKADASSEAGQTAGSAFARALEAVVGKAVADKALGVKPPQEPLMVPVMTLWAQRDLKGRFQASLHPARPEDATGLSITRPEPDPNAGSVSSPVSPEALQDALNGADLPGLDTAAISCGPVSGRPQHEHVCQIRAHTGTGFLLRLALPASGSPPGGGAVPAPVVISASGAAFGPMLSPAGLAGPIGLADPAHGCESDGAAPAVTIEPCFRGGARCELSASGEAVCSTAKPIAVAIRGGCTFASKARAAQAAGAGALIVLDPGLPADPEALEAESNPPSDEQAAATFLMAAEAQAQGSAAELDQVMIPAALVRGKSASELAAFLQISGERCGQSGPCSMAQLATQASEWASPASKDRSGGAGKLSCRSDTAAVRPRDTHVRLWRDPLFLVGGEAGDGTVFGGPGLSDNGTALKDMEAVGFPLASFSWDGKGPLSECPARVVSAVFHHLLQEAGKVTTMG</sequence>
<dbReference type="Pfam" id="PF01532">
    <property type="entry name" value="Glyco_hydro_47"/>
    <property type="match status" value="3"/>
</dbReference>
<dbReference type="PANTHER" id="PTHR45679">
    <property type="entry name" value="ER DEGRADATION-ENHANCING ALPHA-MANNOSIDASE-LIKE PROTEIN 2"/>
    <property type="match status" value="1"/>
</dbReference>
<gene>
    <name evidence="10" type="ORF">FNF29_02043</name>
</gene>
<keyword evidence="3" id="KW-0256">Endoplasmic reticulum</keyword>
<dbReference type="PANTHER" id="PTHR45679:SF5">
    <property type="entry name" value="ER DEGRADATION-ENHANCING ALPHA-MANNOSIDASE-LIKE PROTEIN 1"/>
    <property type="match status" value="1"/>
</dbReference>
<evidence type="ECO:0000256" key="8">
    <source>
        <dbReference type="SAM" id="SignalP"/>
    </source>
</evidence>
<dbReference type="GO" id="GO:0005509">
    <property type="term" value="F:calcium ion binding"/>
    <property type="evidence" value="ECO:0007669"/>
    <property type="project" value="InterPro"/>
</dbReference>
<feature type="active site" description="Proton donor" evidence="5">
    <location>
        <position position="522"/>
    </location>
</feature>
<dbReference type="InterPro" id="IPR044674">
    <property type="entry name" value="EDEM1/2/3"/>
</dbReference>
<evidence type="ECO:0000313" key="11">
    <source>
        <dbReference type="Proteomes" id="UP000323011"/>
    </source>
</evidence>
<dbReference type="GO" id="GO:0004571">
    <property type="term" value="F:mannosyl-oligosaccharide 1,2-alpha-mannosidase activity"/>
    <property type="evidence" value="ECO:0007669"/>
    <property type="project" value="InterPro"/>
</dbReference>
<dbReference type="PRINTS" id="PR00747">
    <property type="entry name" value="GLYHDRLASE47"/>
</dbReference>
<dbReference type="Gene3D" id="1.50.10.10">
    <property type="match status" value="3"/>
</dbReference>
<reference evidence="10 11" key="1">
    <citation type="submission" date="2019-07" db="EMBL/GenBank/DDBJ databases">
        <title>Genomes of Cafeteria roenbergensis.</title>
        <authorList>
            <person name="Fischer M.G."/>
            <person name="Hackl T."/>
            <person name="Roman M."/>
        </authorList>
    </citation>
    <scope>NUCLEOTIDE SEQUENCE [LARGE SCALE GENOMIC DNA]</scope>
    <source>
        <strain evidence="10 11">BVI</strain>
    </source>
</reference>
<name>A0A5A8CP39_CAFRO</name>
<evidence type="ECO:0000256" key="7">
    <source>
        <dbReference type="SAM" id="MobiDB-lite"/>
    </source>
</evidence>
<feature type="active site" description="Proton donor" evidence="5">
    <location>
        <position position="142"/>
    </location>
</feature>
<dbReference type="InterPro" id="IPR036026">
    <property type="entry name" value="Seven-hairpin_glycosidases"/>
</dbReference>
<dbReference type="Gene3D" id="3.50.30.30">
    <property type="match status" value="1"/>
</dbReference>
<feature type="active site" evidence="5">
    <location>
        <position position="543"/>
    </location>
</feature>
<proteinExistence type="inferred from homology"/>
<comment type="caution">
    <text evidence="10">The sequence shown here is derived from an EMBL/GenBank/DDBJ whole genome shotgun (WGS) entry which is preliminary data.</text>
</comment>
<comment type="subcellular location">
    <subcellularLocation>
        <location evidence="1">Endoplasmic reticulum</location>
    </subcellularLocation>
</comment>
<dbReference type="GO" id="GO:0016020">
    <property type="term" value="C:membrane"/>
    <property type="evidence" value="ECO:0007669"/>
    <property type="project" value="InterPro"/>
</dbReference>
<dbReference type="InterPro" id="IPR012341">
    <property type="entry name" value="6hp_glycosidase-like_sf"/>
</dbReference>
<accession>A0A5A8CP39</accession>
<dbReference type="GO" id="GO:1904380">
    <property type="term" value="P:endoplasmic reticulum mannose trimming"/>
    <property type="evidence" value="ECO:0007669"/>
    <property type="project" value="InterPro"/>
</dbReference>
<keyword evidence="4" id="KW-0325">Glycoprotein</keyword>
<keyword evidence="11" id="KW-1185">Reference proteome</keyword>
<dbReference type="EMBL" id="VLTN01000009">
    <property type="protein sequence ID" value="KAA0154902.1"/>
    <property type="molecule type" value="Genomic_DNA"/>
</dbReference>
<feature type="region of interest" description="Disordered" evidence="7">
    <location>
        <begin position="909"/>
        <end position="943"/>
    </location>
</feature>
<evidence type="ECO:0000256" key="4">
    <source>
        <dbReference type="ARBA" id="ARBA00023180"/>
    </source>
</evidence>
<feature type="domain" description="PA" evidence="9">
    <location>
        <begin position="1050"/>
        <end position="1141"/>
    </location>
</feature>
<keyword evidence="8" id="KW-0732">Signal</keyword>
<keyword evidence="6" id="KW-0326">Glycosidase</keyword>
<dbReference type="Pfam" id="PF02225">
    <property type="entry name" value="PA"/>
    <property type="match status" value="1"/>
</dbReference>
<evidence type="ECO:0000256" key="3">
    <source>
        <dbReference type="ARBA" id="ARBA00022824"/>
    </source>
</evidence>
<dbReference type="SUPFAM" id="SSF48225">
    <property type="entry name" value="Seven-hairpin glycosidases"/>
    <property type="match status" value="2"/>
</dbReference>
<feature type="chain" id="PRO_5023085122" description="alpha-1,2-Mannosidase" evidence="8">
    <location>
        <begin position="18"/>
        <end position="1305"/>
    </location>
</feature>
<dbReference type="Proteomes" id="UP000323011">
    <property type="component" value="Unassembled WGS sequence"/>
</dbReference>
<evidence type="ECO:0000256" key="2">
    <source>
        <dbReference type="ARBA" id="ARBA00007658"/>
    </source>
</evidence>
<dbReference type="EC" id="3.2.1.-" evidence="6"/>
<dbReference type="GO" id="GO:0044322">
    <property type="term" value="C:endoplasmic reticulum quality control compartment"/>
    <property type="evidence" value="ECO:0007669"/>
    <property type="project" value="GOC"/>
</dbReference>
<comment type="similarity">
    <text evidence="2 6">Belongs to the glycosyl hydrolase 47 family.</text>
</comment>
<dbReference type="InterPro" id="IPR001382">
    <property type="entry name" value="Glyco_hydro_47"/>
</dbReference>
<dbReference type="GO" id="GO:0005975">
    <property type="term" value="P:carbohydrate metabolic process"/>
    <property type="evidence" value="ECO:0007669"/>
    <property type="project" value="InterPro"/>
</dbReference>
<feature type="signal peptide" evidence="8">
    <location>
        <begin position="1"/>
        <end position="17"/>
    </location>
</feature>